<dbReference type="Proteomes" id="UP000245829">
    <property type="component" value="Unassembled WGS sequence"/>
</dbReference>
<organism evidence="1 2">
    <name type="scientific">Nitrosopumilus zosterae</name>
    <dbReference type="NCBI Taxonomy" id="718286"/>
    <lineage>
        <taxon>Archaea</taxon>
        <taxon>Nitrososphaerota</taxon>
        <taxon>Nitrososphaeria</taxon>
        <taxon>Nitrosopumilales</taxon>
        <taxon>Nitrosopumilaceae</taxon>
        <taxon>Nitrosopumilus</taxon>
    </lineage>
</organism>
<proteinExistence type="predicted"/>
<keyword evidence="2" id="KW-1185">Reference proteome</keyword>
<name>A0A2S2KRU3_9ARCH</name>
<gene>
    <name evidence="1" type="ORF">NZNM25_09590</name>
</gene>
<evidence type="ECO:0000313" key="2">
    <source>
        <dbReference type="Proteomes" id="UP000245829"/>
    </source>
</evidence>
<sequence length="62" mass="7206">MYVHFLHTKEYHADLPYFVVVNTYCHLCRGGGKDCIDVNENQDYAMRDIDPKCHICGKSLID</sequence>
<comment type="caution">
    <text evidence="1">The sequence shown here is derived from an EMBL/GenBank/DDBJ whole genome shotgun (WGS) entry which is preliminary data.</text>
</comment>
<accession>A0A2S2KRU3</accession>
<evidence type="ECO:0000313" key="1">
    <source>
        <dbReference type="EMBL" id="GBH34168.1"/>
    </source>
</evidence>
<reference evidence="1 2" key="1">
    <citation type="submission" date="2018-05" db="EMBL/GenBank/DDBJ databases">
        <title>genome sequencing of Nitrosopumilus sp. NM25.</title>
        <authorList>
            <person name="Mori K."/>
            <person name="Nakagawa T."/>
        </authorList>
    </citation>
    <scope>NUCLEOTIDE SEQUENCE [LARGE SCALE GENOMIC DNA]</scope>
    <source>
        <strain evidence="1 2">NM25</strain>
    </source>
</reference>
<dbReference type="AlphaFoldDB" id="A0A2S2KRU3"/>
<dbReference type="EMBL" id="BGKI01000004">
    <property type="protein sequence ID" value="GBH34168.1"/>
    <property type="molecule type" value="Genomic_DNA"/>
</dbReference>
<protein>
    <submittedName>
        <fullName evidence="1">Uncharacterized protein</fullName>
    </submittedName>
</protein>